<feature type="region of interest" description="Disordered" evidence="1">
    <location>
        <begin position="1"/>
        <end position="192"/>
    </location>
</feature>
<dbReference type="Proteomes" id="UP000632849">
    <property type="component" value="Unassembled WGS sequence"/>
</dbReference>
<dbReference type="AlphaFoldDB" id="A0A919ERS9"/>
<feature type="compositionally biased region" description="Low complexity" evidence="1">
    <location>
        <begin position="157"/>
        <end position="170"/>
    </location>
</feature>
<evidence type="ECO:0000313" key="4">
    <source>
        <dbReference type="Proteomes" id="UP000632849"/>
    </source>
</evidence>
<feature type="compositionally biased region" description="Low complexity" evidence="1">
    <location>
        <begin position="18"/>
        <end position="29"/>
    </location>
</feature>
<feature type="compositionally biased region" description="Gly residues" evidence="1">
    <location>
        <begin position="126"/>
        <end position="139"/>
    </location>
</feature>
<organism evidence="3 4">
    <name type="scientific">Streptomyces filamentosus</name>
    <name type="common">Streptomyces roseosporus</name>
    <dbReference type="NCBI Taxonomy" id="67294"/>
    <lineage>
        <taxon>Bacteria</taxon>
        <taxon>Bacillati</taxon>
        <taxon>Actinomycetota</taxon>
        <taxon>Actinomycetes</taxon>
        <taxon>Kitasatosporales</taxon>
        <taxon>Streptomycetaceae</taxon>
        <taxon>Streptomyces</taxon>
    </lineage>
</organism>
<evidence type="ECO:0000313" key="3">
    <source>
        <dbReference type="EMBL" id="GHG15902.1"/>
    </source>
</evidence>
<evidence type="ECO:0000256" key="1">
    <source>
        <dbReference type="SAM" id="MobiDB-lite"/>
    </source>
</evidence>
<keyword evidence="4" id="KW-1185">Reference proteome</keyword>
<feature type="transmembrane region" description="Helical" evidence="2">
    <location>
        <begin position="220"/>
        <end position="238"/>
    </location>
</feature>
<accession>A0A919ERS9</accession>
<sequence>MVGEEPNDARPRPDETAPQDTPPQSTSPQDAPPPRIDLGKQPADAPDDAVRSEGTMVMRPLGAATPPSDTPPVPPASPVGTPPDAGTGSAPAGSFGPPDPSVTGSFRLPPPAPAGGPAPWEAPQGQNGGSAGPGGGAPGFGAPQGPYAGGPGGFGGQAPAASPGWAGAGTLPPPPPAPPAYGPGGGHEPGRGEARPLQAALVAVLNLSCLGLGYLLLRHWVSAALCWAATAGLLVAALPADADGVPQGVLLGYGAFLLLAAADGARRGLRARLSFGTAVRRLALPLAVVLLAVPAGGAVAYASAHADAREEARQQALLARLAAADELVAAHKGEAYATAQADYLKALEEYGAIGTKDAGSRAGKLVPARLDAYYEQVSAPYGKKSYCEALDPLKHLHTLPTLVDKGLLGDRPAGVAEPLAHSTYECGAAALGRSAEPKADGYFSELAADFPQSPYTAKVVPAVRDAVRARVGALTAAGEDRCTATEELRTLRSTAGSVEPLEQELEPVRTEADQGVRKGVFACGTQQFGKKQFAKAAETMDAYAKDYPDDARTPYARSVSIAARVAEEEPEAGKRLPPEDAPGGARMTLVISNDAPSPVDVLYTGPLTGTFTLKACGGCRKYERVATLRPGFKACAGASSKYPKVTLDLPAGTYHMLQQRLGTSALSTDQKVIRTKIEPGYTYTTCLYTSSLL</sequence>
<feature type="compositionally biased region" description="Pro residues" evidence="1">
    <location>
        <begin position="68"/>
        <end position="81"/>
    </location>
</feature>
<keyword evidence="2" id="KW-1133">Transmembrane helix</keyword>
<feature type="transmembrane region" description="Helical" evidence="2">
    <location>
        <begin position="197"/>
        <end position="215"/>
    </location>
</feature>
<protein>
    <submittedName>
        <fullName evidence="3">Uncharacterized protein</fullName>
    </submittedName>
</protein>
<proteinExistence type="predicted"/>
<dbReference type="EMBL" id="BNBE01000003">
    <property type="protein sequence ID" value="GHG15902.1"/>
    <property type="molecule type" value="Genomic_DNA"/>
</dbReference>
<reference evidence="3" key="1">
    <citation type="journal article" date="2014" name="Int. J. Syst. Evol. Microbiol.">
        <title>Complete genome sequence of Corynebacterium casei LMG S-19264T (=DSM 44701T), isolated from a smear-ripened cheese.</title>
        <authorList>
            <consortium name="US DOE Joint Genome Institute (JGI-PGF)"/>
            <person name="Walter F."/>
            <person name="Albersmeier A."/>
            <person name="Kalinowski J."/>
            <person name="Ruckert C."/>
        </authorList>
    </citation>
    <scope>NUCLEOTIDE SEQUENCE</scope>
    <source>
        <strain evidence="3">JCM 4122</strain>
    </source>
</reference>
<keyword evidence="2" id="KW-0472">Membrane</keyword>
<keyword evidence="2" id="KW-0812">Transmembrane</keyword>
<feature type="compositionally biased region" description="Gly residues" evidence="1">
    <location>
        <begin position="147"/>
        <end position="156"/>
    </location>
</feature>
<gene>
    <name evidence="3" type="ORF">GCM10017667_56980</name>
</gene>
<feature type="transmembrane region" description="Helical" evidence="2">
    <location>
        <begin position="282"/>
        <end position="304"/>
    </location>
</feature>
<feature type="transmembrane region" description="Helical" evidence="2">
    <location>
        <begin position="244"/>
        <end position="262"/>
    </location>
</feature>
<reference evidence="3" key="2">
    <citation type="submission" date="2020-09" db="EMBL/GenBank/DDBJ databases">
        <authorList>
            <person name="Sun Q."/>
            <person name="Ohkuma M."/>
        </authorList>
    </citation>
    <scope>NUCLEOTIDE SEQUENCE</scope>
    <source>
        <strain evidence="3">JCM 4122</strain>
    </source>
</reference>
<evidence type="ECO:0000256" key="2">
    <source>
        <dbReference type="SAM" id="Phobius"/>
    </source>
</evidence>
<comment type="caution">
    <text evidence="3">The sequence shown here is derived from an EMBL/GenBank/DDBJ whole genome shotgun (WGS) entry which is preliminary data.</text>
</comment>
<feature type="compositionally biased region" description="Pro residues" evidence="1">
    <location>
        <begin position="171"/>
        <end position="181"/>
    </location>
</feature>
<name>A0A919ERS9_STRFL</name>